<reference evidence="1" key="2">
    <citation type="submission" date="2022-01" db="EMBL/GenBank/DDBJ databases">
        <authorList>
            <person name="Yamashiro T."/>
            <person name="Shiraishi A."/>
            <person name="Satake H."/>
            <person name="Nakayama K."/>
        </authorList>
    </citation>
    <scope>NUCLEOTIDE SEQUENCE</scope>
</reference>
<reference evidence="1" key="1">
    <citation type="journal article" date="2022" name="Int. J. Mol. Sci.">
        <title>Draft Genome of Tanacetum Coccineum: Genomic Comparison of Closely Related Tanacetum-Family Plants.</title>
        <authorList>
            <person name="Yamashiro T."/>
            <person name="Shiraishi A."/>
            <person name="Nakayama K."/>
            <person name="Satake H."/>
        </authorList>
    </citation>
    <scope>NUCLEOTIDE SEQUENCE</scope>
</reference>
<organism evidence="1 2">
    <name type="scientific">Tanacetum coccineum</name>
    <dbReference type="NCBI Taxonomy" id="301880"/>
    <lineage>
        <taxon>Eukaryota</taxon>
        <taxon>Viridiplantae</taxon>
        <taxon>Streptophyta</taxon>
        <taxon>Embryophyta</taxon>
        <taxon>Tracheophyta</taxon>
        <taxon>Spermatophyta</taxon>
        <taxon>Magnoliopsida</taxon>
        <taxon>eudicotyledons</taxon>
        <taxon>Gunneridae</taxon>
        <taxon>Pentapetalae</taxon>
        <taxon>asterids</taxon>
        <taxon>campanulids</taxon>
        <taxon>Asterales</taxon>
        <taxon>Asteraceae</taxon>
        <taxon>Asteroideae</taxon>
        <taxon>Anthemideae</taxon>
        <taxon>Anthemidinae</taxon>
        <taxon>Tanacetum</taxon>
    </lineage>
</organism>
<protein>
    <recommendedName>
        <fullName evidence="3">SMP-LTD domain-containing protein</fullName>
    </recommendedName>
</protein>
<evidence type="ECO:0000313" key="1">
    <source>
        <dbReference type="EMBL" id="GJT56711.1"/>
    </source>
</evidence>
<proteinExistence type="predicted"/>
<gene>
    <name evidence="1" type="ORF">Tco_0991765</name>
</gene>
<evidence type="ECO:0008006" key="3">
    <source>
        <dbReference type="Google" id="ProtNLM"/>
    </source>
</evidence>
<comment type="caution">
    <text evidence="1">The sequence shown here is derived from an EMBL/GenBank/DDBJ whole genome shotgun (WGS) entry which is preliminary data.</text>
</comment>
<accession>A0ABQ5F042</accession>
<keyword evidence="2" id="KW-1185">Reference proteome</keyword>
<name>A0ABQ5F042_9ASTR</name>
<evidence type="ECO:0000313" key="2">
    <source>
        <dbReference type="Proteomes" id="UP001151760"/>
    </source>
</evidence>
<dbReference type="EMBL" id="BQNB010016870">
    <property type="protein sequence ID" value="GJT56711.1"/>
    <property type="molecule type" value="Genomic_DNA"/>
</dbReference>
<sequence>MVTYVDVLFPRMLDIIAAESISTSVITKQRYLIEGEAVVSKLESIQEEIDWSPSFFGNLLRMTAEQFSFKGVLANSLNFSLFPIKVFKVEANLGMSIKASEQHWAQDLDYETEFEQQEVGRLRCFVISGGIVPLVTRCHDLTAFGPWMVTPLRVVIPFKSSFGLVLEPWFCMFLKHCPSLAVDISFKIVFGPTVCLRKQLFPRIEIGFDYLHEDS</sequence>
<dbReference type="Proteomes" id="UP001151760">
    <property type="component" value="Unassembled WGS sequence"/>
</dbReference>